<name>E3FDN8_STIAD</name>
<protein>
    <submittedName>
        <fullName evidence="2">Uncharacterized protein</fullName>
    </submittedName>
</protein>
<dbReference type="KEGG" id="sur:STAUR_2313"/>
<evidence type="ECO:0000313" key="2">
    <source>
        <dbReference type="EMBL" id="ADO70117.1"/>
    </source>
</evidence>
<dbReference type="HOGENOM" id="CLU_1244716_0_0_7"/>
<evidence type="ECO:0000313" key="3">
    <source>
        <dbReference type="Proteomes" id="UP000001351"/>
    </source>
</evidence>
<dbReference type="AlphaFoldDB" id="E3FDN8"/>
<reference evidence="2 3" key="1">
    <citation type="journal article" date="2011" name="Mol. Biol. Evol.">
        <title>Comparative genomic analysis of fruiting body formation in Myxococcales.</title>
        <authorList>
            <person name="Huntley S."/>
            <person name="Hamann N."/>
            <person name="Wegener-Feldbrugge S."/>
            <person name="Treuner-Lange A."/>
            <person name="Kube M."/>
            <person name="Reinhardt R."/>
            <person name="Klages S."/>
            <person name="Muller R."/>
            <person name="Ronning C.M."/>
            <person name="Nierman W.C."/>
            <person name="Sogaard-Andersen L."/>
        </authorList>
    </citation>
    <scope>NUCLEOTIDE SEQUENCE [LARGE SCALE GENOMIC DNA]</scope>
    <source>
        <strain evidence="2 3">DW4/3-1</strain>
    </source>
</reference>
<feature type="compositionally biased region" description="Low complexity" evidence="1">
    <location>
        <begin position="52"/>
        <end position="77"/>
    </location>
</feature>
<sequence>MCLREAQPPRSLPQPVYPLRVQGAAARGDGAHSPSRRLRSPCAPPGRGGTAPRGSRPQQGAAALEARRGLPARAAPGRHPREGGGRRPASRQEEGQGRQGEPGPGADGLESLEHRLRPPATRDGRSRPARRSVGRDTRPGHRQRAGLRAGWPRQDHAHPGGPDAGTPQGSGRHRGQVVAGNGPRGHGPAGARLRHEEIRPAQQREAHRPDPRGRRAGGHARV</sequence>
<keyword evidence="3" id="KW-1185">Reference proteome</keyword>
<dbReference type="EMBL" id="CP002271">
    <property type="protein sequence ID" value="ADO70117.1"/>
    <property type="molecule type" value="Genomic_DNA"/>
</dbReference>
<dbReference type="STRING" id="378806.STAUR_2313"/>
<proteinExistence type="predicted"/>
<evidence type="ECO:0000256" key="1">
    <source>
        <dbReference type="SAM" id="MobiDB-lite"/>
    </source>
</evidence>
<feature type="region of interest" description="Disordered" evidence="1">
    <location>
        <begin position="1"/>
        <end position="222"/>
    </location>
</feature>
<gene>
    <name evidence="2" type="ordered locus">STAUR_2313</name>
</gene>
<accession>E3FDN8</accession>
<feature type="compositionally biased region" description="Basic and acidic residues" evidence="1">
    <location>
        <begin position="79"/>
        <end position="96"/>
    </location>
</feature>
<feature type="compositionally biased region" description="Gly residues" evidence="1">
    <location>
        <begin position="97"/>
        <end position="106"/>
    </location>
</feature>
<organism evidence="2 3">
    <name type="scientific">Stigmatella aurantiaca (strain DW4/3-1)</name>
    <dbReference type="NCBI Taxonomy" id="378806"/>
    <lineage>
        <taxon>Bacteria</taxon>
        <taxon>Pseudomonadati</taxon>
        <taxon>Myxococcota</taxon>
        <taxon>Myxococcia</taxon>
        <taxon>Myxococcales</taxon>
        <taxon>Cystobacterineae</taxon>
        <taxon>Archangiaceae</taxon>
        <taxon>Stigmatella</taxon>
    </lineage>
</organism>
<dbReference type="Proteomes" id="UP000001351">
    <property type="component" value="Chromosome"/>
</dbReference>
<feature type="compositionally biased region" description="Basic and acidic residues" evidence="1">
    <location>
        <begin position="111"/>
        <end position="126"/>
    </location>
</feature>
<feature type="compositionally biased region" description="Basic and acidic residues" evidence="1">
    <location>
        <begin position="193"/>
        <end position="213"/>
    </location>
</feature>